<dbReference type="EMBL" id="MCGN01000001">
    <property type="protein sequence ID" value="ORZ02731.1"/>
    <property type="molecule type" value="Genomic_DNA"/>
</dbReference>
<sequence length="201" mass="22517">MINTDADVCRSLLSHYKDLPSGADLVELDYQLKMMATVPAGWPEHNSLGAYIFASVFCVPPHTGRGIMPSQESLLSAEDAAKEHQRVQEAVQAYRERMERLFGANIIARGPKEAIITEGFDLYDGLGYKRPSLDSPESLQPAKTKQACFFEKFYQSCDYKACQNATDDEEEKSAVKFILLDIGVRPVHHKEDIKLKTARTS</sequence>
<reference evidence="1 2" key="1">
    <citation type="submission" date="2016-07" db="EMBL/GenBank/DDBJ databases">
        <title>Pervasive Adenine N6-methylation of Active Genes in Fungi.</title>
        <authorList>
            <consortium name="DOE Joint Genome Institute"/>
            <person name="Mondo S.J."/>
            <person name="Dannebaum R.O."/>
            <person name="Kuo R.C."/>
            <person name="Labutti K."/>
            <person name="Haridas S."/>
            <person name="Kuo A."/>
            <person name="Salamov A."/>
            <person name="Ahrendt S.R."/>
            <person name="Lipzen A."/>
            <person name="Sullivan W."/>
            <person name="Andreopoulos W.B."/>
            <person name="Clum A."/>
            <person name="Lindquist E."/>
            <person name="Daum C."/>
            <person name="Ramamoorthy G.K."/>
            <person name="Gryganskyi A."/>
            <person name="Culley D."/>
            <person name="Magnuson J.K."/>
            <person name="James T.Y."/>
            <person name="O'Malley M.A."/>
            <person name="Stajich J.E."/>
            <person name="Spatafora J.W."/>
            <person name="Visel A."/>
            <person name="Grigoriev I.V."/>
        </authorList>
    </citation>
    <scope>NUCLEOTIDE SEQUENCE [LARGE SCALE GENOMIC DNA]</scope>
    <source>
        <strain evidence="1 2">NRRL 2496</strain>
    </source>
</reference>
<comment type="caution">
    <text evidence="1">The sequence shown here is derived from an EMBL/GenBank/DDBJ whole genome shotgun (WGS) entry which is preliminary data.</text>
</comment>
<organism evidence="1 2">
    <name type="scientific">Syncephalastrum racemosum</name>
    <name type="common">Filamentous fungus</name>
    <dbReference type="NCBI Taxonomy" id="13706"/>
    <lineage>
        <taxon>Eukaryota</taxon>
        <taxon>Fungi</taxon>
        <taxon>Fungi incertae sedis</taxon>
        <taxon>Mucoromycota</taxon>
        <taxon>Mucoromycotina</taxon>
        <taxon>Mucoromycetes</taxon>
        <taxon>Mucorales</taxon>
        <taxon>Syncephalastraceae</taxon>
        <taxon>Syncephalastrum</taxon>
    </lineage>
</organism>
<name>A0A1X2HT77_SYNRA</name>
<dbReference type="AlphaFoldDB" id="A0A1X2HT77"/>
<dbReference type="InParanoid" id="A0A1X2HT77"/>
<accession>A0A1X2HT77</accession>
<keyword evidence="2" id="KW-1185">Reference proteome</keyword>
<evidence type="ECO:0000313" key="1">
    <source>
        <dbReference type="EMBL" id="ORZ02731.1"/>
    </source>
</evidence>
<protein>
    <submittedName>
        <fullName evidence="1">Uncharacterized protein</fullName>
    </submittedName>
</protein>
<dbReference type="Proteomes" id="UP000242180">
    <property type="component" value="Unassembled WGS sequence"/>
</dbReference>
<evidence type="ECO:0000313" key="2">
    <source>
        <dbReference type="Proteomes" id="UP000242180"/>
    </source>
</evidence>
<proteinExistence type="predicted"/>
<gene>
    <name evidence="1" type="ORF">BCR43DRAFT_509866</name>
</gene>